<comment type="similarity">
    <text evidence="1 5">Belongs to the V-ATPase V0D/AC39 subunit family.</text>
</comment>
<dbReference type="InterPro" id="IPR035067">
    <property type="entry name" value="V-type_ATPase_csu/dsu"/>
</dbReference>
<comment type="function">
    <text evidence="5">Subunit of the V0 complex of vacuolar(H+)-ATPase (V-ATPase), a multisubunit enzyme composed of a peripheral complex (V1) that hydrolyzes ATP and a membrane integral complex (V0) that translocates protons. V-ATPase is responsible for acidifying and maintaining the pH of intracellular compartments and in some cell types, is targeted to the plasma membrane, where it is responsible for acidifying the extracellular environment.</text>
</comment>
<dbReference type="EMBL" id="CAKKNE010000002">
    <property type="protein sequence ID" value="CAH0368367.1"/>
    <property type="molecule type" value="Genomic_DNA"/>
</dbReference>
<dbReference type="InterPro" id="IPR016727">
    <property type="entry name" value="ATPase_V0-cplx_dsu"/>
</dbReference>
<dbReference type="Gene3D" id="1.10.132.50">
    <property type="entry name" value="ATP synthase (C/AC39) subunit, domain 3"/>
    <property type="match status" value="1"/>
</dbReference>
<keyword evidence="4 5" id="KW-0406">Ion transport</keyword>
<evidence type="ECO:0000313" key="8">
    <source>
        <dbReference type="Proteomes" id="UP000789595"/>
    </source>
</evidence>
<proteinExistence type="inferred from homology"/>
<dbReference type="InterPro" id="IPR036079">
    <property type="entry name" value="ATPase_csu/dsu_sf"/>
</dbReference>
<dbReference type="GO" id="GO:0046961">
    <property type="term" value="F:proton-transporting ATPase activity, rotational mechanism"/>
    <property type="evidence" value="ECO:0007669"/>
    <property type="project" value="InterPro"/>
</dbReference>
<evidence type="ECO:0000256" key="1">
    <source>
        <dbReference type="ARBA" id="ARBA00006709"/>
    </source>
</evidence>
<dbReference type="Gene3D" id="1.20.1690.10">
    <property type="entry name" value="V-type ATP synthase subunit C domain"/>
    <property type="match status" value="2"/>
</dbReference>
<dbReference type="PANTHER" id="PTHR11028">
    <property type="entry name" value="VACUOLAR ATP SYNTHASE SUBUNIT AC39"/>
    <property type="match status" value="1"/>
</dbReference>
<dbReference type="PIRSF" id="PIRSF018497">
    <property type="entry name" value="V-ATP_synth_D"/>
    <property type="match status" value="1"/>
</dbReference>
<dbReference type="Pfam" id="PF01992">
    <property type="entry name" value="vATP-synt_AC39"/>
    <property type="match status" value="1"/>
</dbReference>
<dbReference type="SUPFAM" id="SSF103486">
    <property type="entry name" value="V-type ATP synthase subunit C"/>
    <property type="match status" value="1"/>
</dbReference>
<evidence type="ECO:0000256" key="4">
    <source>
        <dbReference type="ARBA" id="ARBA00023065"/>
    </source>
</evidence>
<name>A0A7S3ZVT8_9STRA</name>
<dbReference type="GO" id="GO:0033179">
    <property type="term" value="C:proton-transporting V-type ATPase, V0 domain"/>
    <property type="evidence" value="ECO:0007669"/>
    <property type="project" value="InterPro"/>
</dbReference>
<protein>
    <recommendedName>
        <fullName evidence="5">V-type proton ATPase subunit</fullName>
    </recommendedName>
</protein>
<keyword evidence="2 5" id="KW-0813">Transport</keyword>
<comment type="subunit">
    <text evidence="5">V-ATPase is a heteromultimeric enzyme made up of two complexes: the ATP-hydrolytic V1 complex and the proton translocation V0 complex.</text>
</comment>
<dbReference type="EMBL" id="HBIW01012665">
    <property type="protein sequence ID" value="CAE0695435.1"/>
    <property type="molecule type" value="Transcribed_RNA"/>
</dbReference>
<evidence type="ECO:0000313" key="6">
    <source>
        <dbReference type="EMBL" id="CAE0695435.1"/>
    </source>
</evidence>
<dbReference type="InterPro" id="IPR002843">
    <property type="entry name" value="ATPase_V0-cplx_csu/dsu"/>
</dbReference>
<reference evidence="7" key="2">
    <citation type="submission" date="2021-11" db="EMBL/GenBank/DDBJ databases">
        <authorList>
            <consortium name="Genoscope - CEA"/>
            <person name="William W."/>
        </authorList>
    </citation>
    <scope>NUCLEOTIDE SEQUENCE</scope>
</reference>
<sequence length="381" mass="43465">MSQNLCVHNRDFGMTEALVRGFRTGFLKDSDYHHLTQCETLEDVKMNLAETDYDQFLADAPVVNPAVILEKATGKMVAEFKYLRAQAVEPLATFLDYITYEYMIDNVMLLLKGTLSGRDVGELIEQCHPLGLFRDSTMRSIPAFENSPKGYADLYQLVLVDTPVGPYFSQFLAESAERIGSASEVRHVLEEVELEIVKHSLMKLYLEDFAAFCQSIGGDTAEVMGEILNARADQRAINVTLNSFGTPLNEPQMRSRERRRLYPSIGFLYPAGTHKLAEASDEQALGNAINWHPMYREIYAAHVNEGVDDRSIDDAFYEREVRMLELAFEGQMHFGIYYAYVKLKEQEVRNLVWISECIVQQQKDEINKFVPCFSKSAPWRS</sequence>
<evidence type="ECO:0000256" key="5">
    <source>
        <dbReference type="PIRNR" id="PIRNR018497"/>
    </source>
</evidence>
<gene>
    <name evidence="6" type="ORF">PCAL00307_LOCUS10871</name>
    <name evidence="7" type="ORF">PECAL_2P14290</name>
</gene>
<keyword evidence="8" id="KW-1185">Reference proteome</keyword>
<organism evidence="6">
    <name type="scientific">Pelagomonas calceolata</name>
    <dbReference type="NCBI Taxonomy" id="35677"/>
    <lineage>
        <taxon>Eukaryota</taxon>
        <taxon>Sar</taxon>
        <taxon>Stramenopiles</taxon>
        <taxon>Ochrophyta</taxon>
        <taxon>Pelagophyceae</taxon>
        <taxon>Pelagomonadales</taxon>
        <taxon>Pelagomonadaceae</taxon>
        <taxon>Pelagomonas</taxon>
    </lineage>
</organism>
<dbReference type="Proteomes" id="UP000789595">
    <property type="component" value="Unassembled WGS sequence"/>
</dbReference>
<dbReference type="AlphaFoldDB" id="A0A7S3ZVT8"/>
<evidence type="ECO:0000256" key="2">
    <source>
        <dbReference type="ARBA" id="ARBA00022448"/>
    </source>
</evidence>
<reference evidence="6" key="1">
    <citation type="submission" date="2021-01" db="EMBL/GenBank/DDBJ databases">
        <authorList>
            <person name="Corre E."/>
            <person name="Pelletier E."/>
            <person name="Niang G."/>
            <person name="Scheremetjew M."/>
            <person name="Finn R."/>
            <person name="Kale V."/>
            <person name="Holt S."/>
            <person name="Cochrane G."/>
            <person name="Meng A."/>
            <person name="Brown T."/>
            <person name="Cohen L."/>
        </authorList>
    </citation>
    <scope>NUCLEOTIDE SEQUENCE</scope>
    <source>
        <strain evidence="6">CCMP1756</strain>
    </source>
</reference>
<dbReference type="OrthoDB" id="10250083at2759"/>
<evidence type="ECO:0000313" key="7">
    <source>
        <dbReference type="EMBL" id="CAH0368367.1"/>
    </source>
</evidence>
<evidence type="ECO:0000256" key="3">
    <source>
        <dbReference type="ARBA" id="ARBA00022781"/>
    </source>
</evidence>
<keyword evidence="3 5" id="KW-0375">Hydrogen ion transport</keyword>
<accession>A0A7S3ZVT8</accession>
<dbReference type="InterPro" id="IPR044911">
    <property type="entry name" value="V-type_ATPase_csu/dsu_dom_3"/>
</dbReference>